<dbReference type="GO" id="GO:0020037">
    <property type="term" value="F:heme binding"/>
    <property type="evidence" value="ECO:0007669"/>
    <property type="project" value="InterPro"/>
</dbReference>
<keyword evidence="3 5" id="KW-0479">Metal-binding</keyword>
<dbReference type="InterPro" id="IPR017972">
    <property type="entry name" value="Cyt_P450_CS"/>
</dbReference>
<dbReference type="AlphaFoldDB" id="A0A8H8R758"/>
<evidence type="ECO:0000256" key="2">
    <source>
        <dbReference type="ARBA" id="ARBA00010617"/>
    </source>
</evidence>
<reference evidence="8 9" key="1">
    <citation type="submission" date="2018-05" db="EMBL/GenBank/DDBJ databases">
        <title>Genome sequencing and assembly of the regulated plant pathogen Lachnellula willkommii and related sister species for the development of diagnostic species identification markers.</title>
        <authorList>
            <person name="Giroux E."/>
            <person name="Bilodeau G."/>
        </authorList>
    </citation>
    <scope>NUCLEOTIDE SEQUENCE [LARGE SCALE GENOMIC DNA]</scope>
    <source>
        <strain evidence="8 9">CBS 185.66</strain>
    </source>
</reference>
<dbReference type="GeneID" id="41983090"/>
<keyword evidence="4 5" id="KW-0408">Iron</keyword>
<feature type="non-terminal residue" evidence="8">
    <location>
        <position position="579"/>
    </location>
</feature>
<dbReference type="InterPro" id="IPR036396">
    <property type="entry name" value="Cyt_P450_sf"/>
</dbReference>
<evidence type="ECO:0000256" key="1">
    <source>
        <dbReference type="ARBA" id="ARBA00001971"/>
    </source>
</evidence>
<comment type="similarity">
    <text evidence="2 6">Belongs to the cytochrome P450 family.</text>
</comment>
<dbReference type="Pfam" id="PF00067">
    <property type="entry name" value="p450"/>
    <property type="match status" value="1"/>
</dbReference>
<keyword evidence="6" id="KW-0503">Monooxygenase</keyword>
<keyword evidence="5 6" id="KW-0349">Heme</keyword>
<dbReference type="GO" id="GO:0004497">
    <property type="term" value="F:monooxygenase activity"/>
    <property type="evidence" value="ECO:0007669"/>
    <property type="project" value="UniProtKB-KW"/>
</dbReference>
<evidence type="ECO:0000313" key="9">
    <source>
        <dbReference type="Proteomes" id="UP000431533"/>
    </source>
</evidence>
<dbReference type="EMBL" id="QGMH01000020">
    <property type="protein sequence ID" value="TVY29251.1"/>
    <property type="molecule type" value="Genomic_DNA"/>
</dbReference>
<dbReference type="InterPro" id="IPR001128">
    <property type="entry name" value="Cyt_P450"/>
</dbReference>
<dbReference type="GO" id="GO:0016705">
    <property type="term" value="F:oxidoreductase activity, acting on paired donors, with incorporation or reduction of molecular oxygen"/>
    <property type="evidence" value="ECO:0007669"/>
    <property type="project" value="InterPro"/>
</dbReference>
<dbReference type="PROSITE" id="PS00086">
    <property type="entry name" value="CYTOCHROME_P450"/>
    <property type="match status" value="1"/>
</dbReference>
<keyword evidence="6" id="KW-0560">Oxidoreductase</keyword>
<accession>A0A8H8R758</accession>
<dbReference type="InterPro" id="IPR050121">
    <property type="entry name" value="Cytochrome_P450_monoxygenase"/>
</dbReference>
<dbReference type="SUPFAM" id="SSF48264">
    <property type="entry name" value="Cytochrome P450"/>
    <property type="match status" value="1"/>
</dbReference>
<comment type="cofactor">
    <cofactor evidence="1 5">
        <name>heme</name>
        <dbReference type="ChEBI" id="CHEBI:30413"/>
    </cofactor>
</comment>
<keyword evidence="9" id="KW-1185">Reference proteome</keyword>
<feature type="binding site" description="axial binding residue" evidence="5">
    <location>
        <position position="510"/>
    </location>
    <ligand>
        <name>heme</name>
        <dbReference type="ChEBI" id="CHEBI:30413"/>
    </ligand>
    <ligandPart>
        <name>Fe</name>
        <dbReference type="ChEBI" id="CHEBI:18248"/>
    </ligandPart>
</feature>
<evidence type="ECO:0000256" key="6">
    <source>
        <dbReference type="RuleBase" id="RU000461"/>
    </source>
</evidence>
<dbReference type="PANTHER" id="PTHR24305">
    <property type="entry name" value="CYTOCHROME P450"/>
    <property type="match status" value="1"/>
</dbReference>
<name>A0A8H8R758_9HELO</name>
<dbReference type="InterPro" id="IPR002403">
    <property type="entry name" value="Cyt_P450_E_grp-IV"/>
</dbReference>
<dbReference type="PRINTS" id="PR00385">
    <property type="entry name" value="P450"/>
</dbReference>
<sequence>RSTSSFLTIYDHTALKAFNLEKFAMGAIAVIATVAIASLAWPVVNTFRYYIEARKIGLPIVITPAVPLNPFWLLLIPLVGPLTSSLPGYLGEFLNYGRFAWYFQTKMHVLEKLGPAFVIISPGGMQIQLCDGNSVEELLYRSNDFPKPASYYQALDVFGENLDSVNGREWQRHRKITTPPFNERNSNMVWIESLRQAKGMLRSWSHAGEVGTTETSQDTMNLALHVLTGAGFGRFYPFEKGVSNPANGHTMSFKEALHTVLKEFIGVLLLSNSKLMSIILPKRFDAARIAIPEFKQYLVEFVEEERVAPQKSSEHDNLMSALLRASDLREVEGEGRRTLTNDEVYGNLFIYAFAGHESTANTLAYAITLLAADLKVQDWIREEVQAIASEYGVVENWKYEEMFPRLKRCLALMFETLRLYGPVVAFPRAVNDSYQTLTIQGKQHMIPPHTVIFGTFTAIHASKYWGSEPYDWKPKRWILKNEMENNIGNEELLQPPLSSFMPWSSGPRVCPGKRFAQVEFVATLALLFQHHRVKPIAEPGESPSGSKARLLQAVQDSDISTTLKMNHPEKVRLCWENDS</sequence>
<evidence type="ECO:0000256" key="4">
    <source>
        <dbReference type="ARBA" id="ARBA00023004"/>
    </source>
</evidence>
<dbReference type="Gene3D" id="1.10.630.10">
    <property type="entry name" value="Cytochrome P450"/>
    <property type="match status" value="1"/>
</dbReference>
<dbReference type="Proteomes" id="UP000431533">
    <property type="component" value="Unassembled WGS sequence"/>
</dbReference>
<evidence type="ECO:0000256" key="5">
    <source>
        <dbReference type="PIRSR" id="PIRSR602403-1"/>
    </source>
</evidence>
<protein>
    <submittedName>
        <fullName evidence="8">Cytochrome P450</fullName>
    </submittedName>
</protein>
<evidence type="ECO:0000256" key="3">
    <source>
        <dbReference type="ARBA" id="ARBA00022723"/>
    </source>
</evidence>
<feature type="transmembrane region" description="Helical" evidence="7">
    <location>
        <begin position="23"/>
        <end position="44"/>
    </location>
</feature>
<dbReference type="CDD" id="cd11070">
    <property type="entry name" value="CYP56-like"/>
    <property type="match status" value="1"/>
</dbReference>
<organism evidence="8 9">
    <name type="scientific">Lachnellula hyalina</name>
    <dbReference type="NCBI Taxonomy" id="1316788"/>
    <lineage>
        <taxon>Eukaryota</taxon>
        <taxon>Fungi</taxon>
        <taxon>Dikarya</taxon>
        <taxon>Ascomycota</taxon>
        <taxon>Pezizomycotina</taxon>
        <taxon>Leotiomycetes</taxon>
        <taxon>Helotiales</taxon>
        <taxon>Lachnaceae</taxon>
        <taxon>Lachnellula</taxon>
    </lineage>
</organism>
<evidence type="ECO:0000256" key="7">
    <source>
        <dbReference type="SAM" id="Phobius"/>
    </source>
</evidence>
<gene>
    <name evidence="8" type="primary">CYP4Z1</name>
    <name evidence="8" type="ORF">LHYA1_G002892</name>
</gene>
<comment type="caution">
    <text evidence="8">The sequence shown here is derived from an EMBL/GenBank/DDBJ whole genome shotgun (WGS) entry which is preliminary data.</text>
</comment>
<dbReference type="OrthoDB" id="1470350at2759"/>
<dbReference type="PRINTS" id="PR00465">
    <property type="entry name" value="EP450IV"/>
</dbReference>
<evidence type="ECO:0000313" key="8">
    <source>
        <dbReference type="EMBL" id="TVY29251.1"/>
    </source>
</evidence>
<dbReference type="GO" id="GO:0005506">
    <property type="term" value="F:iron ion binding"/>
    <property type="evidence" value="ECO:0007669"/>
    <property type="project" value="InterPro"/>
</dbReference>
<keyword evidence="7" id="KW-1133">Transmembrane helix</keyword>
<dbReference type="RefSeq" id="XP_031008039.1">
    <property type="nucleotide sequence ID" value="XM_031147866.1"/>
</dbReference>
<feature type="transmembrane region" description="Helical" evidence="7">
    <location>
        <begin position="56"/>
        <end position="79"/>
    </location>
</feature>
<dbReference type="PANTHER" id="PTHR24305:SF166">
    <property type="entry name" value="CYTOCHROME P450 12A4, MITOCHONDRIAL-RELATED"/>
    <property type="match status" value="1"/>
</dbReference>
<proteinExistence type="inferred from homology"/>
<keyword evidence="7" id="KW-0472">Membrane</keyword>
<keyword evidence="7" id="KW-0812">Transmembrane</keyword>